<dbReference type="Pfam" id="PF20434">
    <property type="entry name" value="BD-FAE"/>
    <property type="match status" value="1"/>
</dbReference>
<sequence length="299" mass="31721">MSRPEPDADPYRIRSFVPDFDAITAEIAARSKALAARSLIWSGSSYGECARERMDILLPPNLRQGAPIHMFVHGGYWRSGDKADYTCIAAPVLAVGGIAAIVEYDLMPGTRLGTLVGQVRRAAAWLAARAPGLGADPARLTVSGHSAGAHLASYLAATGRSDASLPATPVAGLLLLSGIYDLSGIPESFLKEEARMTEAEAANWSPLTARQQIGPKRIIALGAEETEPFHAQAGRLHRLCRGLGVKTELMVRPGLNHMNVVLDLADPDQPLGQKLANLVQSARLQVALPFPGATRAGVV</sequence>
<dbReference type="Proteomes" id="UP000282002">
    <property type="component" value="Chromosome"/>
</dbReference>
<dbReference type="RefSeq" id="WP_125324365.1">
    <property type="nucleotide sequence ID" value="NZ_CP034328.1"/>
</dbReference>
<dbReference type="InterPro" id="IPR049492">
    <property type="entry name" value="BD-FAE-like_dom"/>
</dbReference>
<protein>
    <submittedName>
        <fullName evidence="3">Alpha/beta hydrolase</fullName>
    </submittedName>
</protein>
<accession>A0A3S8U3H0</accession>
<organism evidence="3 4">
    <name type="scientific">Tabrizicola piscis</name>
    <dbReference type="NCBI Taxonomy" id="2494374"/>
    <lineage>
        <taxon>Bacteria</taxon>
        <taxon>Pseudomonadati</taxon>
        <taxon>Pseudomonadota</taxon>
        <taxon>Alphaproteobacteria</taxon>
        <taxon>Rhodobacterales</taxon>
        <taxon>Paracoccaceae</taxon>
        <taxon>Tabrizicola</taxon>
    </lineage>
</organism>
<dbReference type="KEGG" id="taw:EI545_04505"/>
<evidence type="ECO:0000313" key="4">
    <source>
        <dbReference type="Proteomes" id="UP000282002"/>
    </source>
</evidence>
<dbReference type="PANTHER" id="PTHR48081:SF33">
    <property type="entry name" value="KYNURENINE FORMAMIDASE"/>
    <property type="match status" value="1"/>
</dbReference>
<dbReference type="PANTHER" id="PTHR48081">
    <property type="entry name" value="AB HYDROLASE SUPERFAMILY PROTEIN C4A8.06C"/>
    <property type="match status" value="1"/>
</dbReference>
<dbReference type="GO" id="GO:0016787">
    <property type="term" value="F:hydrolase activity"/>
    <property type="evidence" value="ECO:0007669"/>
    <property type="project" value="UniProtKB-KW"/>
</dbReference>
<evidence type="ECO:0000256" key="1">
    <source>
        <dbReference type="ARBA" id="ARBA00022801"/>
    </source>
</evidence>
<dbReference type="Gene3D" id="3.40.50.1820">
    <property type="entry name" value="alpha/beta hydrolase"/>
    <property type="match status" value="1"/>
</dbReference>
<gene>
    <name evidence="3" type="ORF">EI545_04505</name>
</gene>
<dbReference type="InterPro" id="IPR029058">
    <property type="entry name" value="AB_hydrolase_fold"/>
</dbReference>
<dbReference type="AlphaFoldDB" id="A0A3S8U3H0"/>
<proteinExistence type="predicted"/>
<dbReference type="OrthoDB" id="9771666at2"/>
<dbReference type="EMBL" id="CP034328">
    <property type="protein sequence ID" value="AZL58164.1"/>
    <property type="molecule type" value="Genomic_DNA"/>
</dbReference>
<evidence type="ECO:0000259" key="2">
    <source>
        <dbReference type="Pfam" id="PF20434"/>
    </source>
</evidence>
<feature type="domain" description="BD-FAE-like" evidence="2">
    <location>
        <begin position="54"/>
        <end position="160"/>
    </location>
</feature>
<dbReference type="SUPFAM" id="SSF53474">
    <property type="entry name" value="alpha/beta-Hydrolases"/>
    <property type="match status" value="1"/>
</dbReference>
<evidence type="ECO:0000313" key="3">
    <source>
        <dbReference type="EMBL" id="AZL58164.1"/>
    </source>
</evidence>
<dbReference type="InterPro" id="IPR050300">
    <property type="entry name" value="GDXG_lipolytic_enzyme"/>
</dbReference>
<name>A0A3S8U3H0_9RHOB</name>
<keyword evidence="1 3" id="KW-0378">Hydrolase</keyword>
<reference evidence="3 4" key="1">
    <citation type="submission" date="2018-12" db="EMBL/GenBank/DDBJ databases">
        <title>Complete genome sequencing of Tabrizicola sp. K13M18.</title>
        <authorList>
            <person name="Bae J.-W."/>
        </authorList>
    </citation>
    <scope>NUCLEOTIDE SEQUENCE [LARGE SCALE GENOMIC DNA]</scope>
    <source>
        <strain evidence="3 4">K13M18</strain>
    </source>
</reference>
<keyword evidence="4" id="KW-1185">Reference proteome</keyword>